<reference evidence="1 2" key="1">
    <citation type="journal article" date="2015" name="Genome Announc.">
        <title>Complete Genome Sequence of the Novel Leech Symbiont Mucinivorans hirudinis M3T.</title>
        <authorList>
            <person name="Nelson M.C."/>
            <person name="Bomar L."/>
            <person name="Graf J."/>
        </authorList>
    </citation>
    <scope>NUCLEOTIDE SEQUENCE [LARGE SCALE GENOMIC DNA]</scope>
    <source>
        <strain evidence="2">M3</strain>
    </source>
</reference>
<dbReference type="HOGENOM" id="CLU_962800_0_0_10"/>
<evidence type="ECO:0008006" key="3">
    <source>
        <dbReference type="Google" id="ProtNLM"/>
    </source>
</evidence>
<evidence type="ECO:0000313" key="2">
    <source>
        <dbReference type="Proteomes" id="UP000027616"/>
    </source>
</evidence>
<organism evidence="1 2">
    <name type="scientific">Mucinivorans hirudinis</name>
    <dbReference type="NCBI Taxonomy" id="1433126"/>
    <lineage>
        <taxon>Bacteria</taxon>
        <taxon>Pseudomonadati</taxon>
        <taxon>Bacteroidota</taxon>
        <taxon>Bacteroidia</taxon>
        <taxon>Bacteroidales</taxon>
        <taxon>Rikenellaceae</taxon>
        <taxon>Mucinivorans</taxon>
    </lineage>
</organism>
<dbReference type="AlphaFoldDB" id="A0A060RDS2"/>
<gene>
    <name evidence="1" type="ORF">BN938_2377</name>
</gene>
<dbReference type="SUPFAM" id="SSF53448">
    <property type="entry name" value="Nucleotide-diphospho-sugar transferases"/>
    <property type="match status" value="1"/>
</dbReference>
<dbReference type="InterPro" id="IPR029044">
    <property type="entry name" value="Nucleotide-diphossugar_trans"/>
</dbReference>
<dbReference type="Gene3D" id="3.90.550.10">
    <property type="entry name" value="Spore Coat Polysaccharide Biosynthesis Protein SpsA, Chain A"/>
    <property type="match status" value="1"/>
</dbReference>
<dbReference type="Pfam" id="PF13704">
    <property type="entry name" value="Glyco_tranf_2_4"/>
    <property type="match status" value="1"/>
</dbReference>
<dbReference type="eggNOG" id="COG1215">
    <property type="taxonomic scope" value="Bacteria"/>
</dbReference>
<accession>A0A060RDS2</accession>
<dbReference type="Proteomes" id="UP000027616">
    <property type="component" value="Chromosome I"/>
</dbReference>
<dbReference type="OrthoDB" id="9815923at2"/>
<proteinExistence type="predicted"/>
<sequence length="314" mass="36469">MKISGFTIIKNAIIYDFPIVEAVRSILPICDEFIIVAGDSEDATDELLETIGSDKVRIIKTVWSTEKYKDKGQLFAYQTDLALKECVGDWCFYVQSDEVVHHDALSTIKDACEKYLNDYKVEGFLLKYIHIWADYKHYIDALHFAYPREVRIVRNLPDVHSWRDAQSFRIIENFDYQDYWQKERTRKLNCILLDAWLFHYGWSRDPRAMVGKLNAQNAVHDPNHKPVVGVDYYDYGNVNFMPVFSGEHPSVMAERIAAISWSELIRHSGARPTMKKKFALKYRILSFIENGMLGGRTIGGFKNYKIVGRFGKKP</sequence>
<evidence type="ECO:0000313" key="1">
    <source>
        <dbReference type="EMBL" id="CDN32448.1"/>
    </source>
</evidence>
<name>A0A060RDS2_9BACT</name>
<protein>
    <recommendedName>
        <fullName evidence="3">Glycosyltransferase 2-like domain-containing protein</fullName>
    </recommendedName>
</protein>
<dbReference type="EMBL" id="HG934468">
    <property type="protein sequence ID" value="CDN32448.1"/>
    <property type="molecule type" value="Genomic_DNA"/>
</dbReference>
<keyword evidence="2" id="KW-1185">Reference proteome</keyword>
<dbReference type="STRING" id="1433126.BN938_2377"/>
<dbReference type="KEGG" id="rbc:BN938_2377"/>